<feature type="compositionally biased region" description="Acidic residues" evidence="2">
    <location>
        <begin position="322"/>
        <end position="331"/>
    </location>
</feature>
<feature type="compositionally biased region" description="Polar residues" evidence="2">
    <location>
        <begin position="680"/>
        <end position="690"/>
    </location>
</feature>
<dbReference type="Pfam" id="PF08317">
    <property type="entry name" value="Spc7"/>
    <property type="match status" value="1"/>
</dbReference>
<reference evidence="5" key="1">
    <citation type="submission" date="2016-03" db="EMBL/GenBank/DDBJ databases">
        <authorList>
            <person name="Guldener U."/>
        </authorList>
    </citation>
    <scope>NUCLEOTIDE SEQUENCE [LARGE SCALE GENOMIC DNA]</scope>
    <source>
        <strain evidence="5">04CH-RAC-A.6.1</strain>
    </source>
</reference>
<dbReference type="InterPro" id="IPR033338">
    <property type="entry name" value="Spc105/Spc7"/>
</dbReference>
<feature type="compositionally biased region" description="Polar residues" evidence="2">
    <location>
        <begin position="24"/>
        <end position="33"/>
    </location>
</feature>
<sequence length="1545" mass="169598">MSSREEVTLPATRPKSRKSLAHIPSSQSIDQENMTMDVGALGGKKAIPFERPAKKSRSKSIGPGGLDALKDTTGNRRKSLAAIPHPPPRSILKLTMPPLREIPAHISARRSPKKTTPPSAQKTEKLIDFHLETPGATVSGADVLANPFEVAINPAVNETRVTLRTEEEQEAAARAREEKERKELAKEVISRRDARRKSLANRRVSFAPEATLHTWDVVVEYQDSTTSSNSTNSTRRASSASGGNVGSPHHGSSGPSNSDPSEPPSTPPEQVEEETVTASPAHQRDLHQKKRRRSSGIPPMNFNNPDDDGFSSSPFSGSSAGDAEEIIEDDGNISNSDSSEDDGTLMSLDGGETTNISMASMVSGDSTGSSRLDEALREAARQAGTQGIDFDENGDAEDVEEDEEVVASFAPWPNKNPILESLQDQENVNPFSPAFKAVFHEVTEQSDGEDITMDITRAVGRIIPEEKLENDEMSMDVTRAFGGIISNDAQKAPPSRRKSMPTNRRQSSRRRSSADESAMGDETMDLTMAIGDIQPAREEAKSPDDEDMTMEFTTVVGGVIPPPTADTRPRRRASMAANQKTQSKRNRQSLESAAEDETMDMTVAIGGIMSSIREATSEQDVTIGMDMTMAFGGILAPQRSTGSRSQAKKIMEMESDFGSSPFRADVPLNSPPKIPAASHTIASETGSPSLTGFRGKGLRRSAESRQSTTPKSRHSTGGTPVKKPGTPSKQITPLPARAATPSKTPPSKNVIMRTSSPKKLFKEEIKAAAASTPQSAKGKTLATPNKLFQQDKFTGVATPNFLLTPQPRRSSGIGLDRTGLGSPKVAALLGRRGSIVDQARSFVPSQLGDAPSAVVHFENPRAMEEELDKERQEEEDRENGRKIMEREADQAGEERDVTLNLKEMIQSLTPKKKPLRGRKSLHVGAAKGILGKRPVELDDEVDDEDTGGVKRLKGLQGSPVKTVKLQAPPSKAETTTGRVTRASRKSMEESTSTPTTASLEKVTATTPRKQGRFKDAEFGVSLQEIGPPVEKTPVENPEVDEDGFGDDRIQLQDFLNMTSIRFMELTTTKRRHTIAPSSSMKPLEEEKDIALEDCVAAGAATIPMLELFQHACQELKRYISEGRKTVREIETETFEENPPLFREYISATPEMKVVMDNQLKNVKTHARLLSKGLWYDWRMTLLRTLKEGLFKSAEGMIEDEEILDHQQELLEAVLPELTRRAEQLQRDEADLRSAAEEIANCDQDELSDARQQLIAVDADVEAKKQLIADLRRQLEDKESEIDAGNERKQMYLEEIREAEKVRKECRGWTSSEISVLKDKVDAIEKKHGWTITGVSGTTTSMTYRKEIELVFDASSFLANSSVSPAKQPVSSRIDLWYIGANRERNPLPLTAEKDFFLQSIRDHVRGLPQNQTRVKDLLNAVSTSWNKASKVVDDIRLLTISCPTNISKTSDDSILIKSSLLIAPLTTKIEVNFQLTSTSGNNGIHVEMFPRASVVYGERFNEPKMGEFLLTRCGNVVEEKGYATKDSWGNAVAELGEKLLARGRK</sequence>
<feature type="region of interest" description="Disordered" evidence="2">
    <location>
        <begin position="45"/>
        <end position="124"/>
    </location>
</feature>
<accession>A0A1E1KQE8</accession>
<evidence type="ECO:0000259" key="3">
    <source>
        <dbReference type="SMART" id="SM00787"/>
    </source>
</evidence>
<feature type="compositionally biased region" description="Acidic residues" evidence="2">
    <location>
        <begin position="389"/>
        <end position="400"/>
    </location>
</feature>
<dbReference type="SMART" id="SM01315">
    <property type="entry name" value="Spc7_N"/>
    <property type="match status" value="1"/>
</dbReference>
<feature type="compositionally biased region" description="Polar residues" evidence="2">
    <location>
        <begin position="704"/>
        <end position="718"/>
    </location>
</feature>
<dbReference type="GO" id="GO:0034501">
    <property type="term" value="P:protein localization to kinetochore"/>
    <property type="evidence" value="ECO:0007669"/>
    <property type="project" value="TreeGrafter"/>
</dbReference>
<name>A0A1E1KQE8_9HELO</name>
<dbReference type="SMART" id="SM00787">
    <property type="entry name" value="Spc7"/>
    <property type="match status" value="1"/>
</dbReference>
<protein>
    <submittedName>
        <fullName evidence="4">Related to spindle pole body protein</fullName>
    </submittedName>
</protein>
<feature type="region of interest" description="Disordered" evidence="2">
    <location>
        <begin position="484"/>
        <end position="525"/>
    </location>
</feature>
<dbReference type="InterPro" id="IPR013253">
    <property type="entry name" value="Spc7_domain"/>
</dbReference>
<feature type="region of interest" description="Disordered" evidence="2">
    <location>
        <begin position="799"/>
        <end position="821"/>
    </location>
</feature>
<keyword evidence="1" id="KW-0175">Coiled coil</keyword>
<dbReference type="GO" id="GO:1990758">
    <property type="term" value="P:mitotic sister chromatid biorientation"/>
    <property type="evidence" value="ECO:0007669"/>
    <property type="project" value="TreeGrafter"/>
</dbReference>
<feature type="domain" description="Spc7 kinetochore protein" evidence="3">
    <location>
        <begin position="1039"/>
        <end position="1352"/>
    </location>
</feature>
<evidence type="ECO:0000256" key="2">
    <source>
        <dbReference type="SAM" id="MobiDB-lite"/>
    </source>
</evidence>
<feature type="region of interest" description="Disordered" evidence="2">
    <location>
        <begin position="164"/>
        <end position="202"/>
    </location>
</feature>
<dbReference type="PANTHER" id="PTHR28260">
    <property type="entry name" value="SPINDLE POLE BODY COMPONENT SPC105"/>
    <property type="match status" value="1"/>
</dbReference>
<feature type="region of interest" description="Disordered" evidence="2">
    <location>
        <begin position="963"/>
        <end position="1007"/>
    </location>
</feature>
<dbReference type="Proteomes" id="UP000178912">
    <property type="component" value="Unassembled WGS sequence"/>
</dbReference>
<dbReference type="PANTHER" id="PTHR28260:SF1">
    <property type="entry name" value="SPINDLE POLE BODY COMPONENT SPC105"/>
    <property type="match status" value="1"/>
</dbReference>
<feature type="region of interest" description="Disordered" evidence="2">
    <location>
        <begin position="658"/>
        <end position="754"/>
    </location>
</feature>
<feature type="compositionally biased region" description="Polar residues" evidence="2">
    <location>
        <begin position="352"/>
        <end position="370"/>
    </location>
</feature>
<gene>
    <name evidence="4" type="ORF">RAG0_08331</name>
</gene>
<evidence type="ECO:0000313" key="4">
    <source>
        <dbReference type="EMBL" id="CZT00233.1"/>
    </source>
</evidence>
<keyword evidence="5" id="KW-1185">Reference proteome</keyword>
<evidence type="ECO:0000256" key="1">
    <source>
        <dbReference type="SAM" id="Coils"/>
    </source>
</evidence>
<feature type="region of interest" description="Disordered" evidence="2">
    <location>
        <begin position="1"/>
        <end position="33"/>
    </location>
</feature>
<dbReference type="GO" id="GO:0000776">
    <property type="term" value="C:kinetochore"/>
    <property type="evidence" value="ECO:0007669"/>
    <property type="project" value="TreeGrafter"/>
</dbReference>
<feature type="compositionally biased region" description="Polar residues" evidence="2">
    <location>
        <begin position="989"/>
        <end position="1007"/>
    </location>
</feature>
<feature type="compositionally biased region" description="Basic and acidic residues" evidence="2">
    <location>
        <begin position="371"/>
        <end position="380"/>
    </location>
</feature>
<dbReference type="OrthoDB" id="5592879at2759"/>
<feature type="compositionally biased region" description="Basic and acidic residues" evidence="2">
    <location>
        <begin position="164"/>
        <end position="192"/>
    </location>
</feature>
<feature type="region of interest" description="Disordered" evidence="2">
    <location>
        <begin position="862"/>
        <end position="897"/>
    </location>
</feature>
<proteinExistence type="predicted"/>
<evidence type="ECO:0000313" key="5">
    <source>
        <dbReference type="Proteomes" id="UP000178912"/>
    </source>
</evidence>
<dbReference type="Pfam" id="PF15402">
    <property type="entry name" value="MELT_2"/>
    <property type="match status" value="6"/>
</dbReference>
<feature type="compositionally biased region" description="Low complexity" evidence="2">
    <location>
        <begin position="224"/>
        <end position="260"/>
    </location>
</feature>
<organism evidence="4 5">
    <name type="scientific">Rhynchosporium agropyri</name>
    <dbReference type="NCBI Taxonomy" id="914238"/>
    <lineage>
        <taxon>Eukaryota</taxon>
        <taxon>Fungi</taxon>
        <taxon>Dikarya</taxon>
        <taxon>Ascomycota</taxon>
        <taxon>Pezizomycotina</taxon>
        <taxon>Leotiomycetes</taxon>
        <taxon>Helotiales</taxon>
        <taxon>Ploettnerulaceae</taxon>
        <taxon>Rhynchosporium</taxon>
    </lineage>
</organism>
<dbReference type="EMBL" id="FJUX01000044">
    <property type="protein sequence ID" value="CZT00233.1"/>
    <property type="molecule type" value="Genomic_DNA"/>
</dbReference>
<dbReference type="Pfam" id="PF18210">
    <property type="entry name" value="Knl1_RWD_C"/>
    <property type="match status" value="1"/>
</dbReference>
<feature type="compositionally biased region" description="Low complexity" evidence="2">
    <location>
        <begin position="310"/>
        <end position="321"/>
    </location>
</feature>
<feature type="coiled-coil region" evidence="1">
    <location>
        <begin position="1207"/>
        <end position="1301"/>
    </location>
</feature>
<feature type="compositionally biased region" description="Polar residues" evidence="2">
    <location>
        <begin position="741"/>
        <end position="754"/>
    </location>
</feature>
<feature type="region of interest" description="Disordered" evidence="2">
    <location>
        <begin position="223"/>
        <end position="400"/>
    </location>
</feature>
<feature type="region of interest" description="Disordered" evidence="2">
    <location>
        <begin position="556"/>
        <end position="597"/>
    </location>
</feature>
<dbReference type="InterPro" id="IPR040850">
    <property type="entry name" value="Knl1_RWD_C"/>
</dbReference>
<dbReference type="GO" id="GO:0007094">
    <property type="term" value="P:mitotic spindle assembly checkpoint signaling"/>
    <property type="evidence" value="ECO:0007669"/>
    <property type="project" value="TreeGrafter"/>
</dbReference>